<keyword evidence="1" id="KW-1133">Transmembrane helix</keyword>
<sequence length="51" mass="5858">MKFWKLNEPILLFLLACICLAVTGFLFSMKIGLLIISIELFVMAFISYERG</sequence>
<dbReference type="AlphaFoldDB" id="A0A0U5JWX0"/>
<keyword evidence="1" id="KW-0472">Membrane</keyword>
<dbReference type="Proteomes" id="UP000235484">
    <property type="component" value="Unassembled WGS sequence"/>
</dbReference>
<dbReference type="Pfam" id="PF06341">
    <property type="entry name" value="DUF1056"/>
    <property type="match status" value="1"/>
</dbReference>
<dbReference type="InterPro" id="IPR009406">
    <property type="entry name" value="DUF1056"/>
</dbReference>
<evidence type="ECO:0000313" key="2">
    <source>
        <dbReference type="EMBL" id="CUR41386.1"/>
    </source>
</evidence>
<organism evidence="2 3">
    <name type="scientific">Limosilactobacillus reuteri</name>
    <name type="common">Lactobacillus reuteri</name>
    <dbReference type="NCBI Taxonomy" id="1598"/>
    <lineage>
        <taxon>Bacteria</taxon>
        <taxon>Bacillati</taxon>
        <taxon>Bacillota</taxon>
        <taxon>Bacilli</taxon>
        <taxon>Lactobacillales</taxon>
        <taxon>Lactobacillaceae</taxon>
        <taxon>Limosilactobacillus</taxon>
    </lineage>
</organism>
<dbReference type="EMBL" id="LN887626">
    <property type="protein sequence ID" value="CUR41386.1"/>
    <property type="molecule type" value="Genomic_DNA"/>
</dbReference>
<dbReference type="RefSeq" id="WP_102816547.1">
    <property type="nucleotide sequence ID" value="NZ_LN887626.1"/>
</dbReference>
<evidence type="ECO:0000256" key="1">
    <source>
        <dbReference type="SAM" id="Phobius"/>
    </source>
</evidence>
<evidence type="ECO:0008006" key="4">
    <source>
        <dbReference type="Google" id="ProtNLM"/>
    </source>
</evidence>
<gene>
    <name evidence="2" type="ORF">LRLP16767_LR202_01440</name>
</gene>
<feature type="transmembrane region" description="Helical" evidence="1">
    <location>
        <begin position="31"/>
        <end position="48"/>
    </location>
</feature>
<reference evidence="3" key="1">
    <citation type="submission" date="2015-10" db="EMBL/GenBank/DDBJ databases">
        <authorList>
            <person name="Crossman L.C."/>
        </authorList>
    </citation>
    <scope>NUCLEOTIDE SEQUENCE [LARGE SCALE GENOMIC DNA]</scope>
    <source>
        <strain evidence="3">20-2</strain>
    </source>
</reference>
<protein>
    <recommendedName>
        <fullName evidence="4">DUF1056 family protein</fullName>
    </recommendedName>
</protein>
<name>A0A0U5JWX0_LIMRT</name>
<keyword evidence="1" id="KW-0812">Transmembrane</keyword>
<accession>A0A0U5JWX0</accession>
<evidence type="ECO:0000313" key="3">
    <source>
        <dbReference type="Proteomes" id="UP000235484"/>
    </source>
</evidence>
<proteinExistence type="predicted"/>